<evidence type="ECO:0000313" key="1">
    <source>
        <dbReference type="EMBL" id="GAA4622929.1"/>
    </source>
</evidence>
<protein>
    <submittedName>
        <fullName evidence="1">Uncharacterized protein</fullName>
    </submittedName>
</protein>
<name>A0ABP8U3A3_9ACTN</name>
<keyword evidence="2" id="KW-1185">Reference proteome</keyword>
<evidence type="ECO:0000313" key="2">
    <source>
        <dbReference type="Proteomes" id="UP001501442"/>
    </source>
</evidence>
<dbReference type="EMBL" id="BAABHK010000002">
    <property type="protein sequence ID" value="GAA4622929.1"/>
    <property type="molecule type" value="Genomic_DNA"/>
</dbReference>
<proteinExistence type="predicted"/>
<comment type="caution">
    <text evidence="1">The sequence shown here is derived from an EMBL/GenBank/DDBJ whole genome shotgun (WGS) entry which is preliminary data.</text>
</comment>
<reference evidence="2" key="1">
    <citation type="journal article" date="2019" name="Int. J. Syst. Evol. Microbiol.">
        <title>The Global Catalogue of Microorganisms (GCM) 10K type strain sequencing project: providing services to taxonomists for standard genome sequencing and annotation.</title>
        <authorList>
            <consortium name="The Broad Institute Genomics Platform"/>
            <consortium name="The Broad Institute Genome Sequencing Center for Infectious Disease"/>
            <person name="Wu L."/>
            <person name="Ma J."/>
        </authorList>
    </citation>
    <scope>NUCLEOTIDE SEQUENCE [LARGE SCALE GENOMIC DNA]</scope>
    <source>
        <strain evidence="2">JCM 17939</strain>
    </source>
</reference>
<dbReference type="Proteomes" id="UP001501442">
    <property type="component" value="Unassembled WGS sequence"/>
</dbReference>
<accession>A0ABP8U3A3</accession>
<organism evidence="1 2">
    <name type="scientific">Actinoallomurus vinaceus</name>
    <dbReference type="NCBI Taxonomy" id="1080074"/>
    <lineage>
        <taxon>Bacteria</taxon>
        <taxon>Bacillati</taxon>
        <taxon>Actinomycetota</taxon>
        <taxon>Actinomycetes</taxon>
        <taxon>Streptosporangiales</taxon>
        <taxon>Thermomonosporaceae</taxon>
        <taxon>Actinoallomurus</taxon>
    </lineage>
</organism>
<gene>
    <name evidence="1" type="ORF">GCM10023196_017070</name>
</gene>
<sequence length="237" mass="25504">MDVRLVARRRFPEFRTVAGRPQARRCAVWDGNLSVGGGQVLGLRPREGVDDDHRPAEVCGESVGVGGLPRRAGRAGPHRGRAGLLPGRHHHGRFAGQGVVAGDPARRLLRVVRVRDRGRIVGIPGEGDRSRRGIELADDDGDIVTDQSHRPLGIGTDLRAGRGGPLGPLCLPGEGGSPEASEVHQEHPVTHVPQFLSVGLTDGVGSLDVSGRPIEPLKQIEHRRFMLDDVFERVVAR</sequence>